<protein>
    <submittedName>
        <fullName evidence="1">Uncharacterized protein</fullName>
    </submittedName>
</protein>
<proteinExistence type="predicted"/>
<comment type="caution">
    <text evidence="1">The sequence shown here is derived from an EMBL/GenBank/DDBJ whole genome shotgun (WGS) entry which is preliminary data.</text>
</comment>
<sequence>MINPLQRPKVINLINDSYFTIMPFYYRDIVRQVSLSNDDPQVK</sequence>
<evidence type="ECO:0000313" key="2">
    <source>
        <dbReference type="Proteomes" id="UP000471465"/>
    </source>
</evidence>
<dbReference type="AlphaFoldDB" id="A0A6N7C0M1"/>
<dbReference type="Proteomes" id="UP000471465">
    <property type="component" value="Unassembled WGS sequence"/>
</dbReference>
<dbReference type="EMBL" id="VZIZ01000021">
    <property type="protein sequence ID" value="KAF0568320.1"/>
    <property type="molecule type" value="Genomic_DNA"/>
</dbReference>
<evidence type="ECO:0000313" key="1">
    <source>
        <dbReference type="EMBL" id="KAF0568320.1"/>
    </source>
</evidence>
<reference evidence="1 2" key="1">
    <citation type="submission" date="2019-09" db="EMBL/GenBank/DDBJ databases">
        <title>Draft genome sequence of Psychrobacter nivimaris LAMA 639, in search for biotechnological relevant genes.</title>
        <authorList>
            <person name="Lima A.O.S."/>
            <person name="Staloch B.E.K."/>
            <person name="Freitas R.C."/>
            <person name="Niero H."/>
            <person name="Silva M.A.C."/>
        </authorList>
    </citation>
    <scope>NUCLEOTIDE SEQUENCE [LARGE SCALE GENOMIC DNA]</scope>
    <source>
        <strain evidence="1 2">LAMA 639</strain>
    </source>
</reference>
<accession>A0A6N7C0M1</accession>
<gene>
    <name evidence="1" type="ORF">FQV37_1185</name>
</gene>
<organism evidence="1 2">
    <name type="scientific">Psychrobacter nivimaris</name>
    <dbReference type="NCBI Taxonomy" id="281738"/>
    <lineage>
        <taxon>Bacteria</taxon>
        <taxon>Pseudomonadati</taxon>
        <taxon>Pseudomonadota</taxon>
        <taxon>Gammaproteobacteria</taxon>
        <taxon>Moraxellales</taxon>
        <taxon>Moraxellaceae</taxon>
        <taxon>Psychrobacter</taxon>
    </lineage>
</organism>
<keyword evidence="2" id="KW-1185">Reference proteome</keyword>
<name>A0A6N7C0M1_9GAMM</name>